<feature type="region of interest" description="Disordered" evidence="1">
    <location>
        <begin position="57"/>
        <end position="112"/>
    </location>
</feature>
<reference evidence="3 4" key="1">
    <citation type="submission" date="2019-04" db="EMBL/GenBank/DDBJ databases">
        <title>Draft genome of the big-headed turtle Platysternon megacephalum.</title>
        <authorList>
            <person name="Gong S."/>
        </authorList>
    </citation>
    <scope>NUCLEOTIDE SEQUENCE [LARGE SCALE GENOMIC DNA]</scope>
    <source>
        <strain evidence="3">DO16091913</strain>
        <tissue evidence="3">Muscle</tissue>
    </source>
</reference>
<keyword evidence="4" id="KW-1185">Reference proteome</keyword>
<comment type="caution">
    <text evidence="3">The sequence shown here is derived from an EMBL/GenBank/DDBJ whole genome shotgun (WGS) entry which is preliminary data.</text>
</comment>
<dbReference type="Proteomes" id="UP000297703">
    <property type="component" value="Unassembled WGS sequence"/>
</dbReference>
<evidence type="ECO:0000256" key="1">
    <source>
        <dbReference type="SAM" id="MobiDB-lite"/>
    </source>
</evidence>
<organism evidence="3 4">
    <name type="scientific">Platysternon megacephalum</name>
    <name type="common">big-headed turtle</name>
    <dbReference type="NCBI Taxonomy" id="55544"/>
    <lineage>
        <taxon>Eukaryota</taxon>
        <taxon>Metazoa</taxon>
        <taxon>Chordata</taxon>
        <taxon>Craniata</taxon>
        <taxon>Vertebrata</taxon>
        <taxon>Euteleostomi</taxon>
        <taxon>Archelosauria</taxon>
        <taxon>Testudinata</taxon>
        <taxon>Testudines</taxon>
        <taxon>Cryptodira</taxon>
        <taxon>Durocryptodira</taxon>
        <taxon>Testudinoidea</taxon>
        <taxon>Platysternidae</taxon>
        <taxon>Platysternon</taxon>
    </lineage>
</organism>
<gene>
    <name evidence="3" type="ORF">DR999_PMT16044</name>
</gene>
<evidence type="ECO:0000256" key="2">
    <source>
        <dbReference type="SAM" id="SignalP"/>
    </source>
</evidence>
<name>A0A4D9E097_9SAUR</name>
<evidence type="ECO:0000313" key="3">
    <source>
        <dbReference type="EMBL" id="TFK01712.1"/>
    </source>
</evidence>
<accession>A0A4D9E097</accession>
<dbReference type="EMBL" id="QXTE01000216">
    <property type="protein sequence ID" value="TFK01712.1"/>
    <property type="molecule type" value="Genomic_DNA"/>
</dbReference>
<dbReference type="AlphaFoldDB" id="A0A4D9E097"/>
<reference evidence="3 4" key="2">
    <citation type="submission" date="2019-04" db="EMBL/GenBank/DDBJ databases">
        <title>The genome sequence of big-headed turtle.</title>
        <authorList>
            <person name="Gong S."/>
        </authorList>
    </citation>
    <scope>NUCLEOTIDE SEQUENCE [LARGE SCALE GENOMIC DNA]</scope>
    <source>
        <strain evidence="3">DO16091913</strain>
        <tissue evidence="3">Muscle</tissue>
    </source>
</reference>
<sequence length="124" mass="13340">MFLCPQPCAGVRTCILGLLLAAEGVGMRWGGGGECQKPTADARDLLCLGATTMAGSTRGSVPLSHHPRELTKQHAVDNSQCANGESEAEQTASRRQNWEQNPGVTPAPPNHYTRLYSIRNQLLI</sequence>
<proteinExistence type="predicted"/>
<keyword evidence="2" id="KW-0732">Signal</keyword>
<feature type="chain" id="PRO_5020023672" evidence="2">
    <location>
        <begin position="25"/>
        <end position="124"/>
    </location>
</feature>
<protein>
    <submittedName>
        <fullName evidence="3">Stromal cell-derived factor 2</fullName>
    </submittedName>
</protein>
<feature type="compositionally biased region" description="Polar residues" evidence="1">
    <location>
        <begin position="76"/>
        <end position="103"/>
    </location>
</feature>
<feature type="compositionally biased region" description="Basic and acidic residues" evidence="1">
    <location>
        <begin position="66"/>
        <end position="75"/>
    </location>
</feature>
<evidence type="ECO:0000313" key="4">
    <source>
        <dbReference type="Proteomes" id="UP000297703"/>
    </source>
</evidence>
<feature type="signal peptide" evidence="2">
    <location>
        <begin position="1"/>
        <end position="24"/>
    </location>
</feature>